<dbReference type="OrthoDB" id="7545296at2"/>
<reference evidence="1 2" key="1">
    <citation type="submission" date="2017-12" db="EMBL/GenBank/DDBJ databases">
        <title>The genome sequence of Caulobacter sp. 410.</title>
        <authorList>
            <person name="Gao J."/>
            <person name="Mao X."/>
            <person name="Sun J."/>
        </authorList>
    </citation>
    <scope>NUCLEOTIDE SEQUENCE [LARGE SCALE GENOMIC DNA]</scope>
    <source>
        <strain evidence="1 2">410</strain>
    </source>
</reference>
<evidence type="ECO:0000313" key="1">
    <source>
        <dbReference type="EMBL" id="PLR23463.1"/>
    </source>
</evidence>
<keyword evidence="2" id="KW-1185">Reference proteome</keyword>
<evidence type="ECO:0008006" key="3">
    <source>
        <dbReference type="Google" id="ProtNLM"/>
    </source>
</evidence>
<name>A0A2N5DBM2_9CAUL</name>
<gene>
    <name evidence="1" type="ORF">SGCZBJ_15870</name>
</gene>
<comment type="caution">
    <text evidence="1">The sequence shown here is derived from an EMBL/GenBank/DDBJ whole genome shotgun (WGS) entry which is preliminary data.</text>
</comment>
<dbReference type="SUPFAM" id="SSF54593">
    <property type="entry name" value="Glyoxalase/Bleomycin resistance protein/Dihydroxybiphenyl dioxygenase"/>
    <property type="match status" value="2"/>
</dbReference>
<dbReference type="InterPro" id="IPR029068">
    <property type="entry name" value="Glyas_Bleomycin-R_OHBP_Dase"/>
</dbReference>
<evidence type="ECO:0000313" key="2">
    <source>
        <dbReference type="Proteomes" id="UP000234479"/>
    </source>
</evidence>
<proteinExistence type="predicted"/>
<organism evidence="1 2">
    <name type="scientific">Caulobacter zeae</name>
    <dbReference type="NCBI Taxonomy" id="2055137"/>
    <lineage>
        <taxon>Bacteria</taxon>
        <taxon>Pseudomonadati</taxon>
        <taxon>Pseudomonadota</taxon>
        <taxon>Alphaproteobacteria</taxon>
        <taxon>Caulobacterales</taxon>
        <taxon>Caulobacteraceae</taxon>
        <taxon>Caulobacter</taxon>
    </lineage>
</organism>
<dbReference type="AlphaFoldDB" id="A0A2N5DBM2"/>
<dbReference type="Gene3D" id="3.10.180.10">
    <property type="entry name" value="2,3-Dihydroxybiphenyl 1,2-Dioxygenase, domain 1"/>
    <property type="match status" value="1"/>
</dbReference>
<sequence length="291" mass="31278">MNLLRAATLVTPNVAATAQRYAQWLDYTVVEQGEVPPDLAASWGAPASAGRPYAVLQPASGADVFLRFVEGDPVPEYRPLRTYGWAAIEICCQDVMAVNERMQDAPFEIIGPPKRIDGLPTIHPMQVKGPDGEIVYLTEIVSPGNGLPYPGSLIDKLFILVLASDDMAASGAWFGETLGLDVGAPMTIVYNMINDAFELPKDSRHALATATYQKDVFLEFDQYPEQAAVRPGHPGALPPGVAICTLKHPDFDSVQGDWIVPPKVRDGAVYAGKRAGVLRAPGGALVEVVEL</sequence>
<accession>A0A2N5DBM2</accession>
<dbReference type="EMBL" id="PJRS01000031">
    <property type="protein sequence ID" value="PLR23463.1"/>
    <property type="molecule type" value="Genomic_DNA"/>
</dbReference>
<dbReference type="RefSeq" id="WP_101718963.1">
    <property type="nucleotide sequence ID" value="NZ_PJRS01000031.1"/>
</dbReference>
<dbReference type="Proteomes" id="UP000234479">
    <property type="component" value="Unassembled WGS sequence"/>
</dbReference>
<protein>
    <recommendedName>
        <fullName evidence="3">VOC domain-containing protein</fullName>
    </recommendedName>
</protein>